<protein>
    <recommendedName>
        <fullName evidence="6">RING-type domain-containing protein</fullName>
    </recommendedName>
</protein>
<dbReference type="PANTHER" id="PTHR47530:SF4">
    <property type="entry name" value="E3 UBIQUITIN LIGASE BIG BROTHER-RELATED"/>
    <property type="match status" value="1"/>
</dbReference>
<keyword evidence="8" id="KW-1185">Reference proteome</keyword>
<dbReference type="InterPro" id="IPR013083">
    <property type="entry name" value="Znf_RING/FYVE/PHD"/>
</dbReference>
<dbReference type="InterPro" id="IPR001841">
    <property type="entry name" value="Znf_RING"/>
</dbReference>
<dbReference type="Gene3D" id="3.30.40.10">
    <property type="entry name" value="Zinc/RING finger domain, C3HC4 (zinc finger)"/>
    <property type="match status" value="1"/>
</dbReference>
<proteinExistence type="predicted"/>
<keyword evidence="3" id="KW-0862">Zinc</keyword>
<reference evidence="7 8" key="1">
    <citation type="submission" date="2023-05" db="EMBL/GenBank/DDBJ databases">
        <title>A 100% complete, gapless, phased diploid assembly of the Scenedesmus obliquus UTEX 3031 genome.</title>
        <authorList>
            <person name="Biondi T.C."/>
            <person name="Hanschen E.R."/>
            <person name="Kwon T."/>
            <person name="Eng W."/>
            <person name="Kruse C.P.S."/>
            <person name="Koehler S.I."/>
            <person name="Kunde Y."/>
            <person name="Gleasner C.D."/>
            <person name="You Mak K.T."/>
            <person name="Polle J."/>
            <person name="Hovde B.T."/>
            <person name="Starkenburg S.R."/>
        </authorList>
    </citation>
    <scope>NUCLEOTIDE SEQUENCE [LARGE SCALE GENOMIC DNA]</scope>
    <source>
        <strain evidence="7 8">DOE0152z</strain>
    </source>
</reference>
<dbReference type="InterPro" id="IPR011016">
    <property type="entry name" value="Znf_RING-CH"/>
</dbReference>
<evidence type="ECO:0000259" key="6">
    <source>
        <dbReference type="PROSITE" id="PS50089"/>
    </source>
</evidence>
<dbReference type="Pfam" id="PF13639">
    <property type="entry name" value="zf-RING_2"/>
    <property type="match status" value="1"/>
</dbReference>
<evidence type="ECO:0000256" key="4">
    <source>
        <dbReference type="PROSITE-ProRule" id="PRU00175"/>
    </source>
</evidence>
<feature type="domain" description="RING-type" evidence="6">
    <location>
        <begin position="210"/>
        <end position="251"/>
    </location>
</feature>
<dbReference type="PROSITE" id="PS50089">
    <property type="entry name" value="ZF_RING_2"/>
    <property type="match status" value="1"/>
</dbReference>
<name>A0ABY8UT46_TETOB</name>
<evidence type="ECO:0000256" key="1">
    <source>
        <dbReference type="ARBA" id="ARBA00022723"/>
    </source>
</evidence>
<dbReference type="Proteomes" id="UP001244341">
    <property type="component" value="Chromosome 16b"/>
</dbReference>
<evidence type="ECO:0000256" key="2">
    <source>
        <dbReference type="ARBA" id="ARBA00022771"/>
    </source>
</evidence>
<feature type="compositionally biased region" description="Low complexity" evidence="5">
    <location>
        <begin position="71"/>
        <end position="82"/>
    </location>
</feature>
<dbReference type="SUPFAM" id="SSF57850">
    <property type="entry name" value="RING/U-box"/>
    <property type="match status" value="1"/>
</dbReference>
<keyword evidence="1" id="KW-0479">Metal-binding</keyword>
<accession>A0ABY8UT46</accession>
<dbReference type="SMART" id="SM00744">
    <property type="entry name" value="RINGv"/>
    <property type="match status" value="1"/>
</dbReference>
<dbReference type="EMBL" id="CP126223">
    <property type="protein sequence ID" value="WIA23446.1"/>
    <property type="molecule type" value="Genomic_DNA"/>
</dbReference>
<gene>
    <name evidence="7" type="ORF">OEZ85_000198</name>
</gene>
<evidence type="ECO:0000256" key="3">
    <source>
        <dbReference type="ARBA" id="ARBA00022833"/>
    </source>
</evidence>
<dbReference type="PANTHER" id="PTHR47530">
    <property type="entry name" value="E3 UBIQUITIN LIGASE BIG BROTHER-RELATED"/>
    <property type="match status" value="1"/>
</dbReference>
<organism evidence="7 8">
    <name type="scientific">Tetradesmus obliquus</name>
    <name type="common">Green alga</name>
    <name type="synonym">Acutodesmus obliquus</name>
    <dbReference type="NCBI Taxonomy" id="3088"/>
    <lineage>
        <taxon>Eukaryota</taxon>
        <taxon>Viridiplantae</taxon>
        <taxon>Chlorophyta</taxon>
        <taxon>core chlorophytes</taxon>
        <taxon>Chlorophyceae</taxon>
        <taxon>CS clade</taxon>
        <taxon>Sphaeropleales</taxon>
        <taxon>Scenedesmaceae</taxon>
        <taxon>Tetradesmus</taxon>
    </lineage>
</organism>
<sequence length="274" mass="29178">MDAEQQEAVFAVGGAPKGHVDQDLLLARVLQEQERAFHELMGGSAGGSYGSHFYAGEAAAGSCDEDGSEQGGQQQQQQQGNEGFDDDEDLEGLDDEALARRLQSEEDQLGLRGQMQRHMQGLAGLGFQFDDADEELDFDSLGYEDLNAIGDVAGKVGKGMQRDAIQQLPQLQVGQLRQQCSSSSGCCGSSPTGRQVQQLAQKALAPASMCTICQCDYEDADMARLLPCGHMYHQECVDQWLGLNKTCPICNKEVPAAPSAAAAAGEADTAVATQ</sequence>
<evidence type="ECO:0000313" key="7">
    <source>
        <dbReference type="EMBL" id="WIA23446.1"/>
    </source>
</evidence>
<dbReference type="SMART" id="SM00184">
    <property type="entry name" value="RING"/>
    <property type="match status" value="1"/>
</dbReference>
<evidence type="ECO:0000256" key="5">
    <source>
        <dbReference type="SAM" id="MobiDB-lite"/>
    </source>
</evidence>
<feature type="region of interest" description="Disordered" evidence="5">
    <location>
        <begin position="60"/>
        <end position="89"/>
    </location>
</feature>
<dbReference type="InterPro" id="IPR043312">
    <property type="entry name" value="AtBBR-like"/>
</dbReference>
<keyword evidence="2 4" id="KW-0863">Zinc-finger</keyword>
<evidence type="ECO:0000313" key="8">
    <source>
        <dbReference type="Proteomes" id="UP001244341"/>
    </source>
</evidence>